<protein>
    <submittedName>
        <fullName evidence="1">Uncharacterized protein</fullName>
    </submittedName>
</protein>
<gene>
    <name evidence="1" type="ORF">H103_00566</name>
</gene>
<sequence>MKRMVMILKNRKKRRGTFVYRNAGIMEDPLDKLWGQEHGTVTGNRLVHNLLGPLPCLKLYLSIWISSLNLANLTTLDTSTDTETARSEWCIGPLVSGGLPSSRLPAYTTK</sequence>
<proteinExistence type="predicted"/>
<dbReference type="Proteomes" id="UP000023758">
    <property type="component" value="Unassembled WGS sequence"/>
</dbReference>
<organism evidence="1">
    <name type="scientific">Trichophyton rubrum CBS 288.86</name>
    <dbReference type="NCBI Taxonomy" id="1215330"/>
    <lineage>
        <taxon>Eukaryota</taxon>
        <taxon>Fungi</taxon>
        <taxon>Dikarya</taxon>
        <taxon>Ascomycota</taxon>
        <taxon>Pezizomycotina</taxon>
        <taxon>Eurotiomycetes</taxon>
        <taxon>Eurotiomycetidae</taxon>
        <taxon>Onygenales</taxon>
        <taxon>Arthrodermataceae</taxon>
        <taxon>Trichophyton</taxon>
    </lineage>
</organism>
<accession>A0A022WGD5</accession>
<dbReference type="EMBL" id="KK207697">
    <property type="protein sequence ID" value="EZF57156.1"/>
    <property type="molecule type" value="Genomic_DNA"/>
</dbReference>
<name>A0A022WGD5_TRIRU</name>
<reference evidence="1" key="1">
    <citation type="submission" date="2014-02" db="EMBL/GenBank/DDBJ databases">
        <title>The Genome Sequence of Trichophyton rubrum (morphotype fischeri) CBS 288.86.</title>
        <authorList>
            <consortium name="The Broad Institute Genomics Platform"/>
            <person name="Cuomo C.A."/>
            <person name="White T.C."/>
            <person name="Graser Y."/>
            <person name="Martinez-Rossi N."/>
            <person name="Heitman J."/>
            <person name="Young S.K."/>
            <person name="Zeng Q."/>
            <person name="Gargeya S."/>
            <person name="Abouelleil A."/>
            <person name="Alvarado L."/>
            <person name="Chapman S.B."/>
            <person name="Gainer-Dewar J."/>
            <person name="Goldberg J."/>
            <person name="Griggs A."/>
            <person name="Gujja S."/>
            <person name="Hansen M."/>
            <person name="Howarth C."/>
            <person name="Imamovic A."/>
            <person name="Larimer J."/>
            <person name="Martinez D."/>
            <person name="Murphy C."/>
            <person name="Pearson M.D."/>
            <person name="Persinoti G."/>
            <person name="Poon T."/>
            <person name="Priest M."/>
            <person name="Roberts A.D."/>
            <person name="Saif S."/>
            <person name="Shea T.D."/>
            <person name="Sykes S.N."/>
            <person name="Wortman J."/>
            <person name="Nusbaum C."/>
            <person name="Birren B."/>
        </authorList>
    </citation>
    <scope>NUCLEOTIDE SEQUENCE [LARGE SCALE GENOMIC DNA]</scope>
    <source>
        <strain evidence="1">CBS 288.86</strain>
    </source>
</reference>
<dbReference type="AlphaFoldDB" id="A0A022WGD5"/>
<evidence type="ECO:0000313" key="1">
    <source>
        <dbReference type="EMBL" id="EZF57156.1"/>
    </source>
</evidence>
<dbReference type="HOGENOM" id="CLU_2172865_0_0_1"/>